<dbReference type="InterPro" id="IPR010499">
    <property type="entry name" value="AraC_E-bd"/>
</dbReference>
<protein>
    <submittedName>
        <fullName evidence="2">Transcription activator effector binding protein</fullName>
    </submittedName>
</protein>
<dbReference type="InterPro" id="IPR029442">
    <property type="entry name" value="GyrI-like"/>
</dbReference>
<proteinExistence type="predicted"/>
<dbReference type="Pfam" id="PF06445">
    <property type="entry name" value="GyrI-like"/>
    <property type="match status" value="1"/>
</dbReference>
<dbReference type="RefSeq" id="WP_176699639.1">
    <property type="nucleotide sequence ID" value="NZ_CVRB01000001.1"/>
</dbReference>
<name>A0A0U1NSF6_9BACI</name>
<dbReference type="STRING" id="1499688.BN000_00883"/>
<evidence type="ECO:0000259" key="1">
    <source>
        <dbReference type="SMART" id="SM00871"/>
    </source>
</evidence>
<accession>A0A0U1NSF6</accession>
<dbReference type="PANTHER" id="PTHR36444">
    <property type="entry name" value="TRANSCRIPTIONAL REGULATOR PROTEIN YOBU-RELATED"/>
    <property type="match status" value="1"/>
</dbReference>
<evidence type="ECO:0000313" key="2">
    <source>
        <dbReference type="EMBL" id="CRK80990.1"/>
    </source>
</evidence>
<gene>
    <name evidence="2" type="ORF">BN000_00883</name>
</gene>
<dbReference type="SMART" id="SM00871">
    <property type="entry name" value="AraC_E_bind"/>
    <property type="match status" value="1"/>
</dbReference>
<organism evidence="2 3">
    <name type="scientific">Neobacillus massiliamazoniensis</name>
    <dbReference type="NCBI Taxonomy" id="1499688"/>
    <lineage>
        <taxon>Bacteria</taxon>
        <taxon>Bacillati</taxon>
        <taxon>Bacillota</taxon>
        <taxon>Bacilli</taxon>
        <taxon>Bacillales</taxon>
        <taxon>Bacillaceae</taxon>
        <taxon>Neobacillus</taxon>
    </lineage>
</organism>
<reference evidence="3" key="1">
    <citation type="submission" date="2015-05" db="EMBL/GenBank/DDBJ databases">
        <authorList>
            <person name="Urmite Genomes"/>
        </authorList>
    </citation>
    <scope>NUCLEOTIDE SEQUENCE [LARGE SCALE GENOMIC DNA]</scope>
    <source>
        <strain evidence="3">LF1</strain>
    </source>
</reference>
<dbReference type="Gene3D" id="3.20.80.10">
    <property type="entry name" value="Regulatory factor, effector binding domain"/>
    <property type="match status" value="1"/>
</dbReference>
<dbReference type="InterPro" id="IPR011256">
    <property type="entry name" value="Reg_factor_effector_dom_sf"/>
</dbReference>
<dbReference type="InterPro" id="IPR053182">
    <property type="entry name" value="YobU-like_regulator"/>
</dbReference>
<evidence type="ECO:0000313" key="3">
    <source>
        <dbReference type="Proteomes" id="UP000199087"/>
    </source>
</evidence>
<dbReference type="EMBL" id="CVRB01000001">
    <property type="protein sequence ID" value="CRK80990.1"/>
    <property type="molecule type" value="Genomic_DNA"/>
</dbReference>
<keyword evidence="3" id="KW-1185">Reference proteome</keyword>
<sequence>MDIQVVERDEIKVVGISWNGSYSQASSIPKLFKVMETRLDEVAHQTEEPVLIAPFHSRETEITYYVTTPVNKIDQIPEGMVGFTIPGKNYVVTSYKGRPEEVENTYLKIFDWMKEYGYEQDHQALGLEIFPKKQIETNASEELYFDIFLPIKSYKE</sequence>
<dbReference type="Proteomes" id="UP000199087">
    <property type="component" value="Unassembled WGS sequence"/>
</dbReference>
<feature type="domain" description="AraC effector-binding" evidence="1">
    <location>
        <begin position="1"/>
        <end position="152"/>
    </location>
</feature>
<dbReference type="PANTHER" id="PTHR36444:SF2">
    <property type="entry name" value="TRANSCRIPTIONAL REGULATOR PROTEIN YOBU-RELATED"/>
    <property type="match status" value="1"/>
</dbReference>
<dbReference type="AlphaFoldDB" id="A0A0U1NSF6"/>
<dbReference type="SUPFAM" id="SSF55136">
    <property type="entry name" value="Probable bacterial effector-binding domain"/>
    <property type="match status" value="1"/>
</dbReference>